<organism evidence="1 2">
    <name type="scientific">Vararia minispora EC-137</name>
    <dbReference type="NCBI Taxonomy" id="1314806"/>
    <lineage>
        <taxon>Eukaryota</taxon>
        <taxon>Fungi</taxon>
        <taxon>Dikarya</taxon>
        <taxon>Basidiomycota</taxon>
        <taxon>Agaricomycotina</taxon>
        <taxon>Agaricomycetes</taxon>
        <taxon>Russulales</taxon>
        <taxon>Lachnocladiaceae</taxon>
        <taxon>Vararia</taxon>
    </lineage>
</organism>
<sequence length="311" mass="31296">FGVGSDGRFGVGSDGRFGIGGDTTTGTRNGELPTPPSSSGTGSSPVSQGQAQRLVPIRSLVGAPEGPSRVLEAYVGGGALAASRVGSSRTSSDASRAPSASALANGTSPSPRVPSEVARASPSLVNTGVPQLSPPPSGRQSASTTAHVSPPQPKRSPARGHPAHPGPIALPPATFGIPTSPAPAPAPASPFYASPYVLPSPMHAPAHFAIVHPHTPLAQAYSPVLSHAHHPQQHSPLPFVPPPGPQQYSGSPLHHPFALGMLVTPHGLPPITPSMPSFQFHHPPAQPQHVAGAVFSPGLSMSEGEGAGGLF</sequence>
<dbReference type="EMBL" id="MU274859">
    <property type="protein sequence ID" value="KAI0026307.1"/>
    <property type="molecule type" value="Genomic_DNA"/>
</dbReference>
<protein>
    <submittedName>
        <fullName evidence="1">Uncharacterized protein</fullName>
    </submittedName>
</protein>
<comment type="caution">
    <text evidence="1">The sequence shown here is derived from an EMBL/GenBank/DDBJ whole genome shotgun (WGS) entry which is preliminary data.</text>
</comment>
<accession>A0ACB8Q3Q6</accession>
<gene>
    <name evidence="1" type="ORF">K488DRAFT_92885</name>
</gene>
<reference evidence="1" key="1">
    <citation type="submission" date="2021-02" db="EMBL/GenBank/DDBJ databases">
        <authorList>
            <consortium name="DOE Joint Genome Institute"/>
            <person name="Ahrendt S."/>
            <person name="Looney B.P."/>
            <person name="Miyauchi S."/>
            <person name="Morin E."/>
            <person name="Drula E."/>
            <person name="Courty P.E."/>
            <person name="Chicoki N."/>
            <person name="Fauchery L."/>
            <person name="Kohler A."/>
            <person name="Kuo A."/>
            <person name="Labutti K."/>
            <person name="Pangilinan J."/>
            <person name="Lipzen A."/>
            <person name="Riley R."/>
            <person name="Andreopoulos W."/>
            <person name="He G."/>
            <person name="Johnson J."/>
            <person name="Barry K.W."/>
            <person name="Grigoriev I.V."/>
            <person name="Nagy L."/>
            <person name="Hibbett D."/>
            <person name="Henrissat B."/>
            <person name="Matheny P.B."/>
            <person name="Labbe J."/>
            <person name="Martin F."/>
        </authorList>
    </citation>
    <scope>NUCLEOTIDE SEQUENCE</scope>
    <source>
        <strain evidence="1">EC-137</strain>
    </source>
</reference>
<dbReference type="Proteomes" id="UP000814128">
    <property type="component" value="Unassembled WGS sequence"/>
</dbReference>
<keyword evidence="2" id="KW-1185">Reference proteome</keyword>
<reference evidence="1" key="2">
    <citation type="journal article" date="2022" name="New Phytol.">
        <title>Evolutionary transition to the ectomycorrhizal habit in the genomes of a hyperdiverse lineage of mushroom-forming fungi.</title>
        <authorList>
            <person name="Looney B."/>
            <person name="Miyauchi S."/>
            <person name="Morin E."/>
            <person name="Drula E."/>
            <person name="Courty P.E."/>
            <person name="Kohler A."/>
            <person name="Kuo A."/>
            <person name="LaButti K."/>
            <person name="Pangilinan J."/>
            <person name="Lipzen A."/>
            <person name="Riley R."/>
            <person name="Andreopoulos W."/>
            <person name="He G."/>
            <person name="Johnson J."/>
            <person name="Nolan M."/>
            <person name="Tritt A."/>
            <person name="Barry K.W."/>
            <person name="Grigoriev I.V."/>
            <person name="Nagy L.G."/>
            <person name="Hibbett D."/>
            <person name="Henrissat B."/>
            <person name="Matheny P.B."/>
            <person name="Labbe J."/>
            <person name="Martin F.M."/>
        </authorList>
    </citation>
    <scope>NUCLEOTIDE SEQUENCE</scope>
    <source>
        <strain evidence="1">EC-137</strain>
    </source>
</reference>
<evidence type="ECO:0000313" key="1">
    <source>
        <dbReference type="EMBL" id="KAI0026307.1"/>
    </source>
</evidence>
<feature type="non-terminal residue" evidence="1">
    <location>
        <position position="1"/>
    </location>
</feature>
<evidence type="ECO:0000313" key="2">
    <source>
        <dbReference type="Proteomes" id="UP000814128"/>
    </source>
</evidence>
<name>A0ACB8Q3Q6_9AGAM</name>
<proteinExistence type="predicted"/>